<dbReference type="PRINTS" id="PR00080">
    <property type="entry name" value="SDRFAMILY"/>
</dbReference>
<dbReference type="EMBL" id="CP019343">
    <property type="protein sequence ID" value="ARN75094.1"/>
    <property type="molecule type" value="Genomic_DNA"/>
</dbReference>
<dbReference type="SUPFAM" id="SSF51735">
    <property type="entry name" value="NAD(P)-binding Rossmann-fold domains"/>
    <property type="match status" value="1"/>
</dbReference>
<evidence type="ECO:0000259" key="3">
    <source>
        <dbReference type="SMART" id="SM00822"/>
    </source>
</evidence>
<evidence type="ECO:0000313" key="4">
    <source>
        <dbReference type="EMBL" id="ARN75094.1"/>
    </source>
</evidence>
<dbReference type="PANTHER" id="PTHR42760">
    <property type="entry name" value="SHORT-CHAIN DEHYDROGENASES/REDUCTASES FAMILY MEMBER"/>
    <property type="match status" value="1"/>
</dbReference>
<dbReference type="Gene3D" id="3.40.50.720">
    <property type="entry name" value="NAD(P)-binding Rossmann-like Domain"/>
    <property type="match status" value="1"/>
</dbReference>
<evidence type="ECO:0000256" key="1">
    <source>
        <dbReference type="ARBA" id="ARBA00006484"/>
    </source>
</evidence>
<organism evidence="4 5">
    <name type="scientific">Oceanicoccus sagamiensis</name>
    <dbReference type="NCBI Taxonomy" id="716816"/>
    <lineage>
        <taxon>Bacteria</taxon>
        <taxon>Pseudomonadati</taxon>
        <taxon>Pseudomonadota</taxon>
        <taxon>Gammaproteobacteria</taxon>
        <taxon>Cellvibrionales</taxon>
        <taxon>Spongiibacteraceae</taxon>
        <taxon>Oceanicoccus</taxon>
    </lineage>
</organism>
<dbReference type="InterPro" id="IPR057326">
    <property type="entry name" value="KR_dom"/>
</dbReference>
<dbReference type="GO" id="GO:0016616">
    <property type="term" value="F:oxidoreductase activity, acting on the CH-OH group of donors, NAD or NADP as acceptor"/>
    <property type="evidence" value="ECO:0007669"/>
    <property type="project" value="TreeGrafter"/>
</dbReference>
<dbReference type="PRINTS" id="PR00081">
    <property type="entry name" value="GDHRDH"/>
</dbReference>
<dbReference type="RefSeq" id="WP_085759263.1">
    <property type="nucleotide sequence ID" value="NZ_CP019343.1"/>
</dbReference>
<dbReference type="InterPro" id="IPR002347">
    <property type="entry name" value="SDR_fam"/>
</dbReference>
<reference evidence="4 5" key="1">
    <citation type="submission" date="2016-11" db="EMBL/GenBank/DDBJ databases">
        <title>Trade-off between light-utilization and light-protection in marine flavobacteria.</title>
        <authorList>
            <person name="Kumagai Y."/>
        </authorList>
    </citation>
    <scope>NUCLEOTIDE SEQUENCE [LARGE SCALE GENOMIC DNA]</scope>
    <source>
        <strain evidence="4 5">NBRC 107125</strain>
    </source>
</reference>
<accession>A0A1X9NDG1</accession>
<comment type="similarity">
    <text evidence="1">Belongs to the short-chain dehydrogenases/reductases (SDR) family.</text>
</comment>
<evidence type="ECO:0000313" key="5">
    <source>
        <dbReference type="Proteomes" id="UP000193450"/>
    </source>
</evidence>
<keyword evidence="5" id="KW-1185">Reference proteome</keyword>
<dbReference type="STRING" id="716816.BST96_13810"/>
<proteinExistence type="inferred from homology"/>
<name>A0A1X9NDG1_9GAMM</name>
<dbReference type="AlphaFoldDB" id="A0A1X9NDG1"/>
<dbReference type="OrthoDB" id="9804774at2"/>
<dbReference type="InterPro" id="IPR036291">
    <property type="entry name" value="NAD(P)-bd_dom_sf"/>
</dbReference>
<feature type="domain" description="Ketoreductase" evidence="3">
    <location>
        <begin position="12"/>
        <end position="193"/>
    </location>
</feature>
<protein>
    <recommendedName>
        <fullName evidence="3">Ketoreductase domain-containing protein</fullName>
    </recommendedName>
</protein>
<gene>
    <name evidence="4" type="ORF">BST96_13810</name>
</gene>
<dbReference type="PANTHER" id="PTHR42760:SF133">
    <property type="entry name" value="3-OXOACYL-[ACYL-CARRIER-PROTEIN] REDUCTASE"/>
    <property type="match status" value="1"/>
</dbReference>
<evidence type="ECO:0000256" key="2">
    <source>
        <dbReference type="ARBA" id="ARBA00023002"/>
    </source>
</evidence>
<dbReference type="SMART" id="SM00822">
    <property type="entry name" value="PKS_KR"/>
    <property type="match status" value="1"/>
</dbReference>
<dbReference type="Pfam" id="PF13561">
    <property type="entry name" value="adh_short_C2"/>
    <property type="match status" value="1"/>
</dbReference>
<dbReference type="KEGG" id="osg:BST96_13810"/>
<keyword evidence="2" id="KW-0560">Oxidoreductase</keyword>
<dbReference type="Proteomes" id="UP000193450">
    <property type="component" value="Chromosome"/>
</dbReference>
<sequence length="252" mass="26105">MTSSNNKHLTKRHLLITGAASGIGLSLLNEAINDGAECAVIVKDSTEATVVAKLLPADRIHIADLRDVENVAPVTRNAIASLDGTIDGLACCAGVFERRGALETDLQQWQSLMDINLTATFEVARECAKVMVNAQRGSIVLLSSQIGIVGHSQAAAYAASKAGLNGFMRALTLELASASIRVNVVAPGPIATPMTAAARKDPNRAEALLASIPLSRFGEPEEVAAAVTFLLSDAASFVTGQVLCVDGGVTAS</sequence>
<dbReference type="FunFam" id="3.40.50.720:FF:000173">
    <property type="entry name" value="3-oxoacyl-[acyl-carrier protein] reductase"/>
    <property type="match status" value="1"/>
</dbReference>